<keyword evidence="17" id="KW-1185">Reference proteome</keyword>
<dbReference type="RefSeq" id="WP_116223761.1">
    <property type="nucleotide sequence ID" value="NZ_AP018437.1"/>
</dbReference>
<dbReference type="Proteomes" id="UP000256388">
    <property type="component" value="Unassembled WGS sequence"/>
</dbReference>
<evidence type="ECO:0000256" key="2">
    <source>
        <dbReference type="ARBA" id="ARBA00001946"/>
    </source>
</evidence>
<evidence type="ECO:0000313" key="17">
    <source>
        <dbReference type="Proteomes" id="UP000256388"/>
    </source>
</evidence>
<evidence type="ECO:0000313" key="16">
    <source>
        <dbReference type="EMBL" id="REG10593.1"/>
    </source>
</evidence>
<dbReference type="PROSITE" id="PS50991">
    <property type="entry name" value="PYR_CT"/>
    <property type="match status" value="1"/>
</dbReference>
<evidence type="ECO:0000259" key="15">
    <source>
        <dbReference type="PROSITE" id="PS50991"/>
    </source>
</evidence>
<reference evidence="16 17" key="1">
    <citation type="submission" date="2018-08" db="EMBL/GenBank/DDBJ databases">
        <title>Genomic Encyclopedia of Type Strains, Phase IV (KMG-IV): sequencing the most valuable type-strain genomes for metagenomic binning, comparative biology and taxonomic classification.</title>
        <authorList>
            <person name="Goeker M."/>
        </authorList>
    </citation>
    <scope>NUCLEOTIDE SEQUENCE [LARGE SCALE GENOMIC DNA]</scope>
    <source>
        <strain evidence="16 17">DSM 23923</strain>
    </source>
</reference>
<protein>
    <recommendedName>
        <fullName evidence="5 13">Homocitrate synthase</fullName>
        <ecNumber evidence="5 13">2.3.3.14</ecNumber>
    </recommendedName>
</protein>
<dbReference type="NCBIfam" id="TIGR02146">
    <property type="entry name" value="LysS_fung_arch"/>
    <property type="match status" value="1"/>
</dbReference>
<dbReference type="GO" id="GO:0046872">
    <property type="term" value="F:metal ion binding"/>
    <property type="evidence" value="ECO:0007669"/>
    <property type="project" value="UniProtKB-KW"/>
</dbReference>
<dbReference type="Pfam" id="PF00682">
    <property type="entry name" value="HMGL-like"/>
    <property type="match status" value="1"/>
</dbReference>
<evidence type="ECO:0000256" key="11">
    <source>
        <dbReference type="ARBA" id="ARBA00023211"/>
    </source>
</evidence>
<dbReference type="InterPro" id="IPR013785">
    <property type="entry name" value="Aldolase_TIM"/>
</dbReference>
<evidence type="ECO:0000256" key="3">
    <source>
        <dbReference type="ARBA" id="ARBA00004755"/>
    </source>
</evidence>
<proteinExistence type="inferred from homology"/>
<dbReference type="InterPro" id="IPR011008">
    <property type="entry name" value="Dimeric_a/b-barrel"/>
</dbReference>
<comment type="pathway">
    <text evidence="3">Amino-acid biosynthesis; L-lysine biosynthesis via AAA pathway; L-alpha-aminoadipate from 2-oxoglutarate: step 1/5.</text>
</comment>
<dbReference type="InterPro" id="IPR000891">
    <property type="entry name" value="PYR_CT"/>
</dbReference>
<dbReference type="GO" id="GO:0019878">
    <property type="term" value="P:lysine biosynthetic process via aminoadipic acid"/>
    <property type="evidence" value="ECO:0007669"/>
    <property type="project" value="UniProtKB-UniPathway"/>
</dbReference>
<evidence type="ECO:0000256" key="1">
    <source>
        <dbReference type="ARBA" id="ARBA00001936"/>
    </source>
</evidence>
<keyword evidence="8" id="KW-0479">Metal-binding</keyword>
<dbReference type="SUPFAM" id="SSF54909">
    <property type="entry name" value="Dimeric alpha+beta barrel"/>
    <property type="match status" value="1"/>
</dbReference>
<dbReference type="PROSITE" id="PS00816">
    <property type="entry name" value="AIPM_HOMOCIT_SYNTH_2"/>
    <property type="match status" value="1"/>
</dbReference>
<comment type="cofactor">
    <cofactor evidence="2">
        <name>Mg(2+)</name>
        <dbReference type="ChEBI" id="CHEBI:18420"/>
    </cofactor>
</comment>
<feature type="domain" description="Pyruvate carboxyltransferase" evidence="15">
    <location>
        <begin position="2"/>
        <end position="253"/>
    </location>
</feature>
<evidence type="ECO:0000256" key="7">
    <source>
        <dbReference type="ARBA" id="ARBA00022679"/>
    </source>
</evidence>
<dbReference type="GO" id="GO:0004410">
    <property type="term" value="F:homocitrate synthase activity"/>
    <property type="evidence" value="ECO:0007669"/>
    <property type="project" value="UniProtKB-EC"/>
</dbReference>
<dbReference type="InterPro" id="IPR054691">
    <property type="entry name" value="LeuA/HCS_post-cat"/>
</dbReference>
<dbReference type="UniPathway" id="UPA00033">
    <property type="reaction ID" value="UER00028"/>
</dbReference>
<keyword evidence="10" id="KW-0457">Lysine biosynthesis</keyword>
<dbReference type="Pfam" id="PF01037">
    <property type="entry name" value="AsnC_trans_reg"/>
    <property type="match status" value="1"/>
</dbReference>
<evidence type="ECO:0000256" key="14">
    <source>
        <dbReference type="RuleBase" id="RU003523"/>
    </source>
</evidence>
<comment type="catalytic activity">
    <reaction evidence="12">
        <text>acetyl-CoA + 2-oxoglutarate + H2O = (2R)-homocitrate + CoA + H(+)</text>
        <dbReference type="Rhea" id="RHEA:12929"/>
        <dbReference type="ChEBI" id="CHEBI:15377"/>
        <dbReference type="ChEBI" id="CHEBI:15378"/>
        <dbReference type="ChEBI" id="CHEBI:16810"/>
        <dbReference type="ChEBI" id="CHEBI:57287"/>
        <dbReference type="ChEBI" id="CHEBI:57288"/>
        <dbReference type="ChEBI" id="CHEBI:58884"/>
        <dbReference type="EC" id="2.3.3.14"/>
    </reaction>
    <physiologicalReaction direction="left-to-right" evidence="12">
        <dbReference type="Rhea" id="RHEA:12930"/>
    </physiologicalReaction>
</comment>
<comment type="similarity">
    <text evidence="4">Belongs to the alpha-IPM synthase/homocitrate synthase family. Homocitrate synthase LYS20/LYS21 subfamily.</text>
</comment>
<dbReference type="Gene3D" id="3.30.70.920">
    <property type="match status" value="1"/>
</dbReference>
<dbReference type="Pfam" id="PF22617">
    <property type="entry name" value="HCS_D2"/>
    <property type="match status" value="1"/>
</dbReference>
<dbReference type="PANTHER" id="PTHR42880">
    <property type="entry name" value="HOMOCITRATE SYNTHASE"/>
    <property type="match status" value="1"/>
</dbReference>
<comment type="caution">
    <text evidence="16">The sequence shown here is derived from an EMBL/GenBank/DDBJ whole genome shotgun (WGS) entry which is preliminary data.</text>
</comment>
<evidence type="ECO:0000256" key="8">
    <source>
        <dbReference type="ARBA" id="ARBA00022723"/>
    </source>
</evidence>
<gene>
    <name evidence="16" type="ORF">DFR64_0452</name>
</gene>
<dbReference type="Gene3D" id="3.20.20.70">
    <property type="entry name" value="Aldolase class I"/>
    <property type="match status" value="1"/>
</dbReference>
<dbReference type="InterPro" id="IPR002034">
    <property type="entry name" value="AIPM/Hcit_synth_CS"/>
</dbReference>
<dbReference type="PROSITE" id="PS00815">
    <property type="entry name" value="AIPM_HOMOCIT_SYNTH_1"/>
    <property type="match status" value="1"/>
</dbReference>
<evidence type="ECO:0000256" key="13">
    <source>
        <dbReference type="NCBIfam" id="TIGR02146"/>
    </source>
</evidence>
<dbReference type="Gene3D" id="1.10.238.260">
    <property type="match status" value="1"/>
</dbReference>
<keyword evidence="9" id="KW-0460">Magnesium</keyword>
<evidence type="ECO:0000256" key="12">
    <source>
        <dbReference type="ARBA" id="ARBA00048363"/>
    </source>
</evidence>
<comment type="cofactor">
    <cofactor evidence="1">
        <name>Mn(2+)</name>
        <dbReference type="ChEBI" id="CHEBI:29035"/>
    </cofactor>
</comment>
<keyword evidence="11" id="KW-0464">Manganese</keyword>
<evidence type="ECO:0000256" key="4">
    <source>
        <dbReference type="ARBA" id="ARBA00006361"/>
    </source>
</evidence>
<evidence type="ECO:0000256" key="5">
    <source>
        <dbReference type="ARBA" id="ARBA00012974"/>
    </source>
</evidence>
<sequence>MVEILDSTLREGEQTPYVNFMIDEKVHIAQLLDSVGVEMIEAGDPSVSPNVAAAIERIAGEGLRAEIVAHSIASRAAIDRVKASGADRAAIFFATSKIHLEDKLHKTENEAFDIITESVAYARSLGLKVRFTPEDASRTGMEFLVRVCNAAIEAGADRISFADTLGIMQPHTFYERVRTLRERLLPCKIDLHCHNDYGLALANAMEGIRGGADCIHTTVNCLGERTGIPDLVETIVAFNNLEDVQKYNLEPLMELSAYVEKISGVFLAPNKPVTGENAFTHKSGIHTNGVLKNPRTYEPFDPAMLGRERKIVIDKYTGKSAVQARLEEFGIEVSEAELEAIVVGIKEAGDQNRQLFDTDIIDIAEKVTGRMLDVIPHDISALIMLEVESHVYTSLVVRRLRSFESVSSVYEISGDYDISAIVHVEDVMALNNLIEEIRTMRGVKRSDTRIVLKRYNGSNNGNAIRAAAALNAGI</sequence>
<dbReference type="InterPro" id="IPR019887">
    <property type="entry name" value="Tscrpt_reg_AsnC/Lrp_C"/>
</dbReference>
<keyword evidence="6" id="KW-0028">Amino-acid biosynthesis</keyword>
<dbReference type="OrthoDB" id="9804858at2"/>
<dbReference type="EC" id="2.3.3.14" evidence="5 13"/>
<keyword evidence="7 14" id="KW-0808">Transferase</keyword>
<dbReference type="EMBL" id="QUMS01000001">
    <property type="protein sequence ID" value="REG10593.1"/>
    <property type="molecule type" value="Genomic_DNA"/>
</dbReference>
<dbReference type="PANTHER" id="PTHR42880:SF1">
    <property type="entry name" value="ISOPROPYLMALATE_HOMOCITRATE_CITRAMALATE SYNTHASE FAMILY PROTEIN"/>
    <property type="match status" value="1"/>
</dbReference>
<name>A0A347ZU42_9CHLR</name>
<dbReference type="InterPro" id="IPR011872">
    <property type="entry name" value="Homocitrate_synth"/>
</dbReference>
<evidence type="ECO:0000256" key="10">
    <source>
        <dbReference type="ARBA" id="ARBA00023154"/>
    </source>
</evidence>
<dbReference type="SUPFAM" id="SSF51569">
    <property type="entry name" value="Aldolase"/>
    <property type="match status" value="1"/>
</dbReference>
<evidence type="ECO:0000256" key="6">
    <source>
        <dbReference type="ARBA" id="ARBA00022605"/>
    </source>
</evidence>
<organism evidence="16 17">
    <name type="scientific">Pelolinea submarina</name>
    <dbReference type="NCBI Taxonomy" id="913107"/>
    <lineage>
        <taxon>Bacteria</taxon>
        <taxon>Bacillati</taxon>
        <taxon>Chloroflexota</taxon>
        <taxon>Anaerolineae</taxon>
        <taxon>Anaerolineales</taxon>
        <taxon>Anaerolineaceae</taxon>
        <taxon>Pelolinea</taxon>
    </lineage>
</organism>
<evidence type="ECO:0000256" key="9">
    <source>
        <dbReference type="ARBA" id="ARBA00022842"/>
    </source>
</evidence>
<accession>A0A347ZU42</accession>
<dbReference type="AlphaFoldDB" id="A0A347ZU42"/>